<dbReference type="NCBIfam" id="NF000361">
    <property type="entry name" value="self_FomB_kinase"/>
    <property type="match status" value="1"/>
</dbReference>
<dbReference type="HOGENOM" id="CLU_871302_0_0_11"/>
<accession>A0A060ZLA7</accession>
<dbReference type="EMBL" id="JAGGLR010000028">
    <property type="protein sequence ID" value="MBP2067087.1"/>
    <property type="molecule type" value="Genomic_DNA"/>
</dbReference>
<evidence type="ECO:0000313" key="1">
    <source>
        <dbReference type="EMBL" id="CDR02675.1"/>
    </source>
</evidence>
<evidence type="ECO:0000313" key="3">
    <source>
        <dbReference type="Proteomes" id="UP000756710"/>
    </source>
</evidence>
<reference evidence="2 3" key="2">
    <citation type="submission" date="2021-03" db="EMBL/GenBank/DDBJ databases">
        <title>Genomic Encyclopedia of Type Strains, Phase IV (KMG-IV): sequencing the most valuable type-strain genomes for metagenomic binning, comparative biology and taxonomic classification.</title>
        <authorList>
            <person name="Goeker M."/>
        </authorList>
    </citation>
    <scope>NUCLEOTIDE SEQUENCE [LARGE SCALE GENOMIC DNA]</scope>
    <source>
        <strain evidence="2 3">DSM 41954</strain>
    </source>
</reference>
<reference evidence="1" key="1">
    <citation type="submission" date="2014-05" db="EMBL/GenBank/DDBJ databases">
        <authorList>
            <person name="Horn Fabian"/>
        </authorList>
    </citation>
    <scope>NUCLEOTIDE SEQUENCE</scope>
</reference>
<dbReference type="EMBL" id="LK022848">
    <property type="protein sequence ID" value="CDR02675.1"/>
    <property type="molecule type" value="Genomic_DNA"/>
</dbReference>
<gene>
    <name evidence="2" type="ORF">J2Z30_008153</name>
    <name evidence="1" type="ORF">SIRAN870</name>
</gene>
<organism evidence="1">
    <name type="scientific">Streptomyces iranensis</name>
    <dbReference type="NCBI Taxonomy" id="576784"/>
    <lineage>
        <taxon>Bacteria</taxon>
        <taxon>Bacillati</taxon>
        <taxon>Actinomycetota</taxon>
        <taxon>Actinomycetes</taxon>
        <taxon>Kitasatosporales</taxon>
        <taxon>Streptomycetaceae</taxon>
        <taxon>Streptomyces</taxon>
        <taxon>Streptomyces violaceusniger group</taxon>
    </lineage>
</organism>
<name>A0A060ZLA7_9ACTN</name>
<evidence type="ECO:0000313" key="2">
    <source>
        <dbReference type="EMBL" id="MBP2067087.1"/>
    </source>
</evidence>
<dbReference type="AlphaFoldDB" id="A0A060ZLA7"/>
<proteinExistence type="predicted"/>
<keyword evidence="3" id="KW-1185">Reference proteome</keyword>
<dbReference type="Proteomes" id="UP000756710">
    <property type="component" value="Unassembled WGS sequence"/>
</dbReference>
<sequence>MIPIEPDILHPAENLPTPEIRSSSVIDLNVLRFRLSSNLEEFPARSYFTRFADDDTPVDFELRCIDTDRDTVDVSSIRHLVDTTVRAKRFTKGYYRGPYFGDPVYLITRNREFYVFGRSLEKIVWPYFVKYLLSIYAAENSYLDLKAGGFVLPGGGTLLFGQTGGGKSVFLAQACMAGAQFLTNTHTLVKGDMAHAVPSAMRVRRDVCFGELIDRHGLPPHIEAGEYISSPDVLFEQPAVDAARIRNIVIVNSRPEAPSGFRRVDPSTAFSFLDQFGLGVTTYGLKDDLIAHFGYDLQRYAEHYKSMKEGLSRLCENARCFVSNIDMMDARVRASTLSVLSASGS</sequence>
<protein>
    <recommendedName>
        <fullName evidence="4">FomB family phosphonate monophosphate kinase</fullName>
    </recommendedName>
</protein>
<evidence type="ECO:0008006" key="4">
    <source>
        <dbReference type="Google" id="ProtNLM"/>
    </source>
</evidence>